<dbReference type="SMART" id="SM00355">
    <property type="entry name" value="ZnF_C2H2"/>
    <property type="match status" value="2"/>
</dbReference>
<dbReference type="InterPro" id="IPR036388">
    <property type="entry name" value="WH-like_DNA-bd_sf"/>
</dbReference>
<evidence type="ECO:0000313" key="7">
    <source>
        <dbReference type="Proteomes" id="UP001152795"/>
    </source>
</evidence>
<keyword evidence="7" id="KW-1185">Reference proteome</keyword>
<dbReference type="InterPro" id="IPR036390">
    <property type="entry name" value="WH_DNA-bd_sf"/>
</dbReference>
<gene>
    <name evidence="6" type="ORF">PACLA_8A049332</name>
</gene>
<keyword evidence="3" id="KW-0804">Transcription</keyword>
<feature type="compositionally biased region" description="Polar residues" evidence="5">
    <location>
        <begin position="452"/>
        <end position="461"/>
    </location>
</feature>
<dbReference type="GO" id="GO:0006355">
    <property type="term" value="P:regulation of DNA-templated transcription"/>
    <property type="evidence" value="ECO:0007669"/>
    <property type="project" value="InterPro"/>
</dbReference>
<evidence type="ECO:0000256" key="5">
    <source>
        <dbReference type="SAM" id="MobiDB-lite"/>
    </source>
</evidence>
<evidence type="ECO:0000256" key="4">
    <source>
        <dbReference type="ARBA" id="ARBA00023242"/>
    </source>
</evidence>
<feature type="region of interest" description="Disordered" evidence="5">
    <location>
        <begin position="734"/>
        <end position="753"/>
    </location>
</feature>
<evidence type="ECO:0000256" key="1">
    <source>
        <dbReference type="ARBA" id="ARBA00022853"/>
    </source>
</evidence>
<evidence type="ECO:0000256" key="2">
    <source>
        <dbReference type="ARBA" id="ARBA00023015"/>
    </source>
</evidence>
<dbReference type="InterPro" id="IPR013087">
    <property type="entry name" value="Znf_C2H2_type"/>
</dbReference>
<feature type="region of interest" description="Disordered" evidence="5">
    <location>
        <begin position="323"/>
        <end position="349"/>
    </location>
</feature>
<dbReference type="SUPFAM" id="SSF46785">
    <property type="entry name" value="Winged helix' DNA-binding domain"/>
    <property type="match status" value="1"/>
</dbReference>
<dbReference type="Proteomes" id="UP001152795">
    <property type="component" value="Unassembled WGS sequence"/>
</dbReference>
<keyword evidence="1" id="KW-0156">Chromatin regulator</keyword>
<dbReference type="Pfam" id="PF02257">
    <property type="entry name" value="RFX_DNA_binding"/>
    <property type="match status" value="1"/>
</dbReference>
<dbReference type="GO" id="GO:0006325">
    <property type="term" value="P:chromatin organization"/>
    <property type="evidence" value="ECO:0007669"/>
    <property type="project" value="UniProtKB-KW"/>
</dbReference>
<evidence type="ECO:0000256" key="3">
    <source>
        <dbReference type="ARBA" id="ARBA00023163"/>
    </source>
</evidence>
<keyword evidence="2" id="KW-0805">Transcription regulation</keyword>
<accession>A0A6S7FQZ9</accession>
<protein>
    <submittedName>
        <fullName evidence="6">AT-rich interactive domain-containing 2</fullName>
    </submittedName>
</protein>
<dbReference type="PANTHER" id="PTHR22970">
    <property type="entry name" value="AT-RICH INTERACTIVE DOMAIN-CONTAINING PROTEIN 2"/>
    <property type="match status" value="1"/>
</dbReference>
<reference evidence="6" key="1">
    <citation type="submission" date="2020-04" db="EMBL/GenBank/DDBJ databases">
        <authorList>
            <person name="Alioto T."/>
            <person name="Alioto T."/>
            <person name="Gomez Garrido J."/>
        </authorList>
    </citation>
    <scope>NUCLEOTIDE SEQUENCE</scope>
    <source>
        <strain evidence="6">A484AB</strain>
    </source>
</reference>
<proteinExistence type="predicted"/>
<dbReference type="EMBL" id="CACRXK020000097">
    <property type="protein sequence ID" value="CAB3978236.1"/>
    <property type="molecule type" value="Genomic_DNA"/>
</dbReference>
<dbReference type="PROSITE" id="PS51526">
    <property type="entry name" value="RFX_DBD"/>
    <property type="match status" value="1"/>
</dbReference>
<organism evidence="6 7">
    <name type="scientific">Paramuricea clavata</name>
    <name type="common">Red gorgonian</name>
    <name type="synonym">Violescent sea-whip</name>
    <dbReference type="NCBI Taxonomy" id="317549"/>
    <lineage>
        <taxon>Eukaryota</taxon>
        <taxon>Metazoa</taxon>
        <taxon>Cnidaria</taxon>
        <taxon>Anthozoa</taxon>
        <taxon>Octocorallia</taxon>
        <taxon>Malacalcyonacea</taxon>
        <taxon>Plexauridae</taxon>
        <taxon>Paramuricea</taxon>
    </lineage>
</organism>
<dbReference type="PANTHER" id="PTHR22970:SF14">
    <property type="entry name" value="AT-RICH INTERACTIVE DOMAIN-CONTAINING PROTEIN 2"/>
    <property type="match status" value="1"/>
</dbReference>
<sequence>PQRNFERLVLSLQSGLPNEVDFAINICVLLSNVNNSVFNLTKAPAVIDMILAHVGVFEEDSCSSSDLYKEWYKNSEKDFLKFWQRVLNCEEIKQLLPKFDKTIEEHDTDFLFNLDATSTQYKDFELQRVLQVCTILHNFSFDRMNASVLSSHPVCIRFLMFCLHCNIGSLKKLATDTITNLADKMILEPLESLNSQLFFFMIARYLRDADRHNRICGMNILKKVCLQEENQDFVCTALDVETYEALITVLIVDDVQLLIPSLETLYQLTCLGQVPCDCVVAVEKSIEMLVSILHLCVESFGAEMLADVKIIDNHHGVAMVPNVSGNKQSSNKLLANSPDPRQKSDAESEATARHWLRNVYEFDMSSTVLQRDLYADYVTSCGKATRNVLNVPSFYKLIKSAHPNIQIVKLTAANQQLFGVVGLRRKLPPGQYFMQTSIHHGARVPQGGTPPQLRQSRTTSPPMAMDTSHVPSTPTPPMRTEGLATNISIRPQSPSLPGQRHDVIFPNARPSPQPSSIQLPIRPPANSGPVAQPSGMSASEFLGSLVGTRHPLPSFSNLVSSSAPTMTSSSPRQISVDARLPDLVAGKAGQVVTSSPKTEGLPKSRMPDVVVGVAGTANGDRLLGSCEPANSSDKCDVGQPKNTDQSALTKVSQNKASVSSQKLPSVVKKTLLVNDGTVEVKLKCQAAVVNTSPAKLPAVNGGQTNGVLYVGKEERATKMAPEGHEVVISVVENPRKQSTGPSEEMNSESLALGKKRPKAMISDITAADMPDSALHINTNGPFTASEMLRNVAKRQRRHSEDASLVNGTAEQKGPMAWDELVRAQPKPLVVTSPKLPIAVNGVRLDILPEHVKDYELKADLSTNSEKMLHTKPNNPHGNMANTANLGNHGNVTNTTLGNVTNTTLGNHGSTTNITLGNHGNVTNASSLGHVTNTTIGNHGNTTNTTANQSGLKSPGVPTTNVVPGSLPPVTTQGQSSGGNAVTRSDTITVGVTTPKDQNAGDSPRGEQVASVVLPYRCLWAACNCSFANSKLLYNHAVSAHAPVDQMFTSCQWEGCTHVRRSRASLLFHLRQRHLTPTQAKDPNLVPKPQKASPPVGLIPPPTGAQPTTAPAHGRPVFPPHPSVNPLLLNLKEQLLQTEQESPLTKSIRLTAALVLRNIAKYSPSGRRKLKRFETSFTQIMCSKLESNGAIAACLHEMTRPRQEDNVPKR</sequence>
<dbReference type="AlphaFoldDB" id="A0A6S7FQZ9"/>
<feature type="compositionally biased region" description="Polar residues" evidence="5">
    <location>
        <begin position="323"/>
        <end position="334"/>
    </location>
</feature>
<feature type="non-terminal residue" evidence="6">
    <location>
        <position position="1209"/>
    </location>
</feature>
<dbReference type="InterPro" id="IPR052406">
    <property type="entry name" value="Chromatin_Remodeling_Comp"/>
</dbReference>
<evidence type="ECO:0000313" key="6">
    <source>
        <dbReference type="EMBL" id="CAB3978236.1"/>
    </source>
</evidence>
<feature type="region of interest" description="Disordered" evidence="5">
    <location>
        <begin position="441"/>
        <end position="480"/>
    </location>
</feature>
<feature type="compositionally biased region" description="Basic and acidic residues" evidence="5">
    <location>
        <begin position="340"/>
        <end position="349"/>
    </location>
</feature>
<name>A0A6S7FQZ9_PARCT</name>
<comment type="caution">
    <text evidence="6">The sequence shown here is derived from an EMBL/GenBank/DDBJ whole genome shotgun (WGS) entry which is preliminary data.</text>
</comment>
<dbReference type="PROSITE" id="PS00028">
    <property type="entry name" value="ZINC_FINGER_C2H2_1"/>
    <property type="match status" value="1"/>
</dbReference>
<dbReference type="GO" id="GO:0003677">
    <property type="term" value="F:DNA binding"/>
    <property type="evidence" value="ECO:0007669"/>
    <property type="project" value="InterPro"/>
</dbReference>
<keyword evidence="4" id="KW-0539">Nucleus</keyword>
<dbReference type="InterPro" id="IPR003150">
    <property type="entry name" value="DNA-bd_RFX"/>
</dbReference>
<dbReference type="Gene3D" id="1.10.10.10">
    <property type="entry name" value="Winged helix-like DNA-binding domain superfamily/Winged helix DNA-binding domain"/>
    <property type="match status" value="1"/>
</dbReference>